<accession>Q0G5D0</accession>
<reference evidence="2 3" key="1">
    <citation type="journal article" date="2010" name="J. Bacteriol.">
        <title>Genome sequence of Fulvimarina pelagi HTCC2506T, a Mn(II)-oxidizing alphaproteobacterium possessing an aerobic anoxygenic photosynthetic gene cluster and Xanthorhodopsin.</title>
        <authorList>
            <person name="Kang I."/>
            <person name="Oh H.M."/>
            <person name="Lim S.I."/>
            <person name="Ferriera S."/>
            <person name="Giovannoni S.J."/>
            <person name="Cho J.C."/>
        </authorList>
    </citation>
    <scope>NUCLEOTIDE SEQUENCE [LARGE SCALE GENOMIC DNA]</scope>
    <source>
        <strain evidence="2 3">HTCC2506</strain>
    </source>
</reference>
<proteinExistence type="predicted"/>
<organism evidence="2 3">
    <name type="scientific">Fulvimarina pelagi HTCC2506</name>
    <dbReference type="NCBI Taxonomy" id="314231"/>
    <lineage>
        <taxon>Bacteria</taxon>
        <taxon>Pseudomonadati</taxon>
        <taxon>Pseudomonadota</taxon>
        <taxon>Alphaproteobacteria</taxon>
        <taxon>Hyphomicrobiales</taxon>
        <taxon>Aurantimonadaceae</taxon>
        <taxon>Fulvimarina</taxon>
    </lineage>
</organism>
<dbReference type="HOGENOM" id="CLU_3310216_0_0_5"/>
<comment type="caution">
    <text evidence="2">The sequence shown here is derived from an EMBL/GenBank/DDBJ whole genome shotgun (WGS) entry which is preliminary data.</text>
</comment>
<evidence type="ECO:0000313" key="2">
    <source>
        <dbReference type="EMBL" id="EAU43134.1"/>
    </source>
</evidence>
<evidence type="ECO:0000313" key="3">
    <source>
        <dbReference type="Proteomes" id="UP000004310"/>
    </source>
</evidence>
<sequence length="39" mass="4152">MTRVRIGPLERLADKAEREAPAATKGSGFAPTADARARL</sequence>
<protein>
    <submittedName>
        <fullName evidence="2">Uncharacterized protein</fullName>
    </submittedName>
</protein>
<feature type="region of interest" description="Disordered" evidence="1">
    <location>
        <begin position="1"/>
        <end position="39"/>
    </location>
</feature>
<dbReference type="Proteomes" id="UP000004310">
    <property type="component" value="Unassembled WGS sequence"/>
</dbReference>
<feature type="compositionally biased region" description="Basic and acidic residues" evidence="1">
    <location>
        <begin position="11"/>
        <end position="20"/>
    </location>
</feature>
<name>Q0G5D0_9HYPH</name>
<keyword evidence="3" id="KW-1185">Reference proteome</keyword>
<gene>
    <name evidence="2" type="ORF">FP2506_09831</name>
</gene>
<evidence type="ECO:0000256" key="1">
    <source>
        <dbReference type="SAM" id="MobiDB-lite"/>
    </source>
</evidence>
<dbReference type="EMBL" id="AATP01000001">
    <property type="protein sequence ID" value="EAU43134.1"/>
    <property type="molecule type" value="Genomic_DNA"/>
</dbReference>
<dbReference type="AlphaFoldDB" id="Q0G5D0"/>